<dbReference type="PANTHER" id="PTHR46652:SF3">
    <property type="entry name" value="LEUCINE-RICH REPEAT-CONTAINING PROTEIN 9"/>
    <property type="match status" value="1"/>
</dbReference>
<keyword evidence="5" id="KW-1185">Reference proteome</keyword>
<dbReference type="Gene3D" id="3.80.10.10">
    <property type="entry name" value="Ribonuclease Inhibitor"/>
    <property type="match status" value="2"/>
</dbReference>
<dbReference type="CDD" id="cd21340">
    <property type="entry name" value="PPP1R42"/>
    <property type="match status" value="1"/>
</dbReference>
<evidence type="ECO:0000256" key="2">
    <source>
        <dbReference type="ARBA" id="ARBA00022737"/>
    </source>
</evidence>
<dbReference type="Pfam" id="PF13855">
    <property type="entry name" value="LRR_8"/>
    <property type="match status" value="1"/>
</dbReference>
<organism evidence="4 5">
    <name type="scientific">Champsocephalus esox</name>
    <name type="common">pike icefish</name>
    <dbReference type="NCBI Taxonomy" id="159716"/>
    <lineage>
        <taxon>Eukaryota</taxon>
        <taxon>Metazoa</taxon>
        <taxon>Chordata</taxon>
        <taxon>Craniata</taxon>
        <taxon>Vertebrata</taxon>
        <taxon>Euteleostomi</taxon>
        <taxon>Actinopterygii</taxon>
        <taxon>Neopterygii</taxon>
        <taxon>Teleostei</taxon>
        <taxon>Neoteleostei</taxon>
        <taxon>Acanthomorphata</taxon>
        <taxon>Eupercaria</taxon>
        <taxon>Perciformes</taxon>
        <taxon>Notothenioidei</taxon>
        <taxon>Channichthyidae</taxon>
        <taxon>Champsocephalus</taxon>
    </lineage>
</organism>
<dbReference type="EMBL" id="JAULUE010002066">
    <property type="protein sequence ID" value="KAK5877650.1"/>
    <property type="molecule type" value="Genomic_DNA"/>
</dbReference>
<evidence type="ECO:0000256" key="1">
    <source>
        <dbReference type="ARBA" id="ARBA00022614"/>
    </source>
</evidence>
<dbReference type="SMART" id="SM00365">
    <property type="entry name" value="LRR_SD22"/>
    <property type="match status" value="4"/>
</dbReference>
<keyword evidence="2" id="KW-0677">Repeat</keyword>
<reference evidence="4 5" key="1">
    <citation type="journal article" date="2023" name="Mol. Biol. Evol.">
        <title>Genomics of Secondarily Temperate Adaptation in the Only Non-Antarctic Icefish.</title>
        <authorList>
            <person name="Rivera-Colon A.G."/>
            <person name="Rayamajhi N."/>
            <person name="Minhas B.F."/>
            <person name="Madrigal G."/>
            <person name="Bilyk K.T."/>
            <person name="Yoon V."/>
            <person name="Hune M."/>
            <person name="Gregory S."/>
            <person name="Cheng C.H.C."/>
            <person name="Catchen J.M."/>
        </authorList>
    </citation>
    <scope>NUCLEOTIDE SEQUENCE [LARGE SCALE GENOMIC DNA]</scope>
    <source>
        <strain evidence="4">JC2023a</strain>
    </source>
</reference>
<comment type="caution">
    <text evidence="4">The sequence shown here is derived from an EMBL/GenBank/DDBJ whole genome shotgun (WGS) entry which is preliminary data.</text>
</comment>
<dbReference type="PROSITE" id="PS51450">
    <property type="entry name" value="LRR"/>
    <property type="match status" value="4"/>
</dbReference>
<dbReference type="SUPFAM" id="SSF52058">
    <property type="entry name" value="L domain-like"/>
    <property type="match status" value="1"/>
</dbReference>
<name>A0AAN8B3V7_9TELE</name>
<proteinExistence type="predicted"/>
<dbReference type="Proteomes" id="UP001335648">
    <property type="component" value="Unassembled WGS sequence"/>
</dbReference>
<feature type="region of interest" description="Disordered" evidence="3">
    <location>
        <begin position="251"/>
        <end position="279"/>
    </location>
</feature>
<protein>
    <recommendedName>
        <fullName evidence="6">Protein phosphatase 1 regulatory subunit 42</fullName>
    </recommendedName>
</protein>
<dbReference type="AlphaFoldDB" id="A0AAN8B3V7"/>
<dbReference type="InterPro" id="IPR001611">
    <property type="entry name" value="Leu-rich_rpt"/>
</dbReference>
<evidence type="ECO:0000256" key="3">
    <source>
        <dbReference type="SAM" id="MobiDB-lite"/>
    </source>
</evidence>
<evidence type="ECO:0000313" key="4">
    <source>
        <dbReference type="EMBL" id="KAK5877650.1"/>
    </source>
</evidence>
<keyword evidence="1" id="KW-0433">Leucine-rich repeat</keyword>
<sequence length="324" mass="36721">MVRLTVELIATSRNHFRKKRGLSFPEYLRTLTHLHFFSKDIEDIGDLSMCRNLTVLYLYDNHISHICNLAFARNLTHLYLQNNDLTRMDNLHHLQRLSKLYLGGNRILVVEGLENVPDLSELHLENQRLNPGEKLLLDPTTLLCLAESLCVLNINNNNIDDIRDLTVLKELRHFSAADNRLNNLEELEDVLCAWPRLLRADLRGNPACKSHRYRDRLITAGGSLQALDGREVKGVTRQFLLRWKACREARRRGPARSGAPTASPGDFPAGQGPRAGQSCFSPEALQRWKPQQPSLRAQRLKLSMSGLLSHVSVPSSLLCSQVDA</sequence>
<dbReference type="PANTHER" id="PTHR46652">
    <property type="entry name" value="LEUCINE-RICH REPEAT AND IQ DOMAIN-CONTAINING PROTEIN 1-RELATED"/>
    <property type="match status" value="1"/>
</dbReference>
<accession>A0AAN8B3V7</accession>
<gene>
    <name evidence="4" type="ORF">CesoFtcFv8_025136</name>
</gene>
<evidence type="ECO:0008006" key="6">
    <source>
        <dbReference type="Google" id="ProtNLM"/>
    </source>
</evidence>
<dbReference type="InterPro" id="IPR050836">
    <property type="entry name" value="SDS22/Internalin_LRR"/>
</dbReference>
<dbReference type="InterPro" id="IPR032675">
    <property type="entry name" value="LRR_dom_sf"/>
</dbReference>
<evidence type="ECO:0000313" key="5">
    <source>
        <dbReference type="Proteomes" id="UP001335648"/>
    </source>
</evidence>